<gene>
    <name evidence="2" type="ORF">COCCADRAFT_86086</name>
</gene>
<protein>
    <submittedName>
        <fullName evidence="2">Uncharacterized protein</fullName>
    </submittedName>
</protein>
<feature type="compositionally biased region" description="Basic and acidic residues" evidence="1">
    <location>
        <begin position="56"/>
        <end position="69"/>
    </location>
</feature>
<feature type="region of interest" description="Disordered" evidence="1">
    <location>
        <begin position="1"/>
        <end position="69"/>
    </location>
</feature>
<proteinExistence type="predicted"/>
<sequence length="69" mass="7906">PKKLQILRTYGSAPVHWQHPHRAEYNSQPPDSHKVQRSDTTGYTLQHKSQSSGWRTDGDLHPEHLVPGK</sequence>
<feature type="non-terminal residue" evidence="2">
    <location>
        <position position="1"/>
    </location>
</feature>
<keyword evidence="3" id="KW-1185">Reference proteome</keyword>
<dbReference type="GeneID" id="19152079"/>
<reference evidence="2 3" key="1">
    <citation type="journal article" date="2013" name="PLoS Genet.">
        <title>Comparative genome structure, secondary metabolite, and effector coding capacity across Cochliobolus pathogens.</title>
        <authorList>
            <person name="Condon B.J."/>
            <person name="Leng Y."/>
            <person name="Wu D."/>
            <person name="Bushley K.E."/>
            <person name="Ohm R.A."/>
            <person name="Otillar R."/>
            <person name="Martin J."/>
            <person name="Schackwitz W."/>
            <person name="Grimwood J."/>
            <person name="MohdZainudin N."/>
            <person name="Xue C."/>
            <person name="Wang R."/>
            <person name="Manning V.A."/>
            <person name="Dhillon B."/>
            <person name="Tu Z.J."/>
            <person name="Steffenson B.J."/>
            <person name="Salamov A."/>
            <person name="Sun H."/>
            <person name="Lowry S."/>
            <person name="LaButti K."/>
            <person name="Han J."/>
            <person name="Copeland A."/>
            <person name="Lindquist E."/>
            <person name="Barry K."/>
            <person name="Schmutz J."/>
            <person name="Baker S.E."/>
            <person name="Ciuffetti L.M."/>
            <person name="Grigoriev I.V."/>
            <person name="Zhong S."/>
            <person name="Turgeon B.G."/>
        </authorList>
    </citation>
    <scope>NUCLEOTIDE SEQUENCE [LARGE SCALE GENOMIC DNA]</scope>
    <source>
        <strain evidence="2 3">26-R-13</strain>
    </source>
</reference>
<dbReference type="EMBL" id="KI964553">
    <property type="protein sequence ID" value="EUC37221.1"/>
    <property type="molecule type" value="Genomic_DNA"/>
</dbReference>
<evidence type="ECO:0000256" key="1">
    <source>
        <dbReference type="SAM" id="MobiDB-lite"/>
    </source>
</evidence>
<feature type="compositionally biased region" description="Polar residues" evidence="1">
    <location>
        <begin position="38"/>
        <end position="54"/>
    </location>
</feature>
<dbReference type="HOGENOM" id="CLU_2782673_0_0_1"/>
<organism evidence="2 3">
    <name type="scientific">Cochliobolus carbonum (strain 26-R-13)</name>
    <name type="common">Maize leaf spot fungus</name>
    <name type="synonym">Bipolaris zeicola</name>
    <dbReference type="NCBI Taxonomy" id="930089"/>
    <lineage>
        <taxon>Eukaryota</taxon>
        <taxon>Fungi</taxon>
        <taxon>Dikarya</taxon>
        <taxon>Ascomycota</taxon>
        <taxon>Pezizomycotina</taxon>
        <taxon>Dothideomycetes</taxon>
        <taxon>Pleosporomycetidae</taxon>
        <taxon>Pleosporales</taxon>
        <taxon>Pleosporineae</taxon>
        <taxon>Pleosporaceae</taxon>
        <taxon>Bipolaris</taxon>
    </lineage>
</organism>
<evidence type="ECO:0000313" key="2">
    <source>
        <dbReference type="EMBL" id="EUC37221.1"/>
    </source>
</evidence>
<dbReference type="RefSeq" id="XP_007708470.1">
    <property type="nucleotide sequence ID" value="XM_007710280.1"/>
</dbReference>
<evidence type="ECO:0000313" key="3">
    <source>
        <dbReference type="Proteomes" id="UP000053841"/>
    </source>
</evidence>
<dbReference type="AlphaFoldDB" id="W6Z0K5"/>
<dbReference type="KEGG" id="bze:COCCADRAFT_86086"/>
<dbReference type="Proteomes" id="UP000053841">
    <property type="component" value="Unassembled WGS sequence"/>
</dbReference>
<accession>W6Z0K5</accession>
<name>W6Z0K5_COCC2</name>